<dbReference type="Gene3D" id="3.40.50.20">
    <property type="match status" value="1"/>
</dbReference>
<dbReference type="Proteomes" id="UP001501612">
    <property type="component" value="Unassembled WGS sequence"/>
</dbReference>
<gene>
    <name evidence="2" type="ORF">GCM10009737_01390</name>
</gene>
<evidence type="ECO:0000313" key="2">
    <source>
        <dbReference type="EMBL" id="GAA1904412.1"/>
    </source>
</evidence>
<proteinExistence type="predicted"/>
<keyword evidence="1" id="KW-0732">Signal</keyword>
<sequence length="454" mass="49342">MTPRPTTPRLRTPRLKTLGALVLLGTAFPANLAVTTGAAVVGALSPAPARPTPVGGRRTVMLSGGKMTKALQLARSFHEAGHRVVLVESGRYRFSGHRFSRAVDAFHVVPPSGDPSYAEALVEVVRREGVDVYVPVCSPASSRHDALAKARLEEHCEVVHLDPDDLEALDDKAAFAELATGHGLPVPLTHRLTDPAQVADFDFAAHPGVRWVLKSIAYDPVNRLDLTPLPLATPEATADFAASKPISAANPWLLQELVEGREYCTHGTARDGELRVWACCESSAFQVNYTMVDHPAIEEWVTRLVKAMGLTGQASFDFLERADGSIVAIECNPRTHSAITMFHRHPGLAAAYLTDAPVADGTGAGRVVPLPGYRPTYWAYHEAWRLLTAPGSWRERWATVRGGRDAILDPRDPLPFLLVHHLQVPSLLLRALVSGRDWIKIDFNIGKLVEVGGD</sequence>
<protein>
    <recommendedName>
        <fullName evidence="4">ATP-grasp enzyme</fullName>
    </recommendedName>
</protein>
<comment type="caution">
    <text evidence="2">The sequence shown here is derived from an EMBL/GenBank/DDBJ whole genome shotgun (WGS) entry which is preliminary data.</text>
</comment>
<reference evidence="3" key="1">
    <citation type="journal article" date="2019" name="Int. J. Syst. Evol. Microbiol.">
        <title>The Global Catalogue of Microorganisms (GCM) 10K type strain sequencing project: providing services to taxonomists for standard genome sequencing and annotation.</title>
        <authorList>
            <consortium name="The Broad Institute Genomics Platform"/>
            <consortium name="The Broad Institute Genome Sequencing Center for Infectious Disease"/>
            <person name="Wu L."/>
            <person name="Ma J."/>
        </authorList>
    </citation>
    <scope>NUCLEOTIDE SEQUENCE [LARGE SCALE GENOMIC DNA]</scope>
    <source>
        <strain evidence="3">JCM 14046</strain>
    </source>
</reference>
<evidence type="ECO:0000256" key="1">
    <source>
        <dbReference type="SAM" id="SignalP"/>
    </source>
</evidence>
<dbReference type="SUPFAM" id="SSF56059">
    <property type="entry name" value="Glutathione synthetase ATP-binding domain-like"/>
    <property type="match status" value="1"/>
</dbReference>
<accession>A0ABP5A5K9</accession>
<organism evidence="2 3">
    <name type="scientific">Nocardioides lentus</name>
    <dbReference type="NCBI Taxonomy" id="338077"/>
    <lineage>
        <taxon>Bacteria</taxon>
        <taxon>Bacillati</taxon>
        <taxon>Actinomycetota</taxon>
        <taxon>Actinomycetes</taxon>
        <taxon>Propionibacteriales</taxon>
        <taxon>Nocardioidaceae</taxon>
        <taxon>Nocardioides</taxon>
    </lineage>
</organism>
<name>A0ABP5A5K9_9ACTN</name>
<dbReference type="RefSeq" id="WP_344002261.1">
    <property type="nucleotide sequence ID" value="NZ_BAAAMY010000001.1"/>
</dbReference>
<evidence type="ECO:0008006" key="4">
    <source>
        <dbReference type="Google" id="ProtNLM"/>
    </source>
</evidence>
<dbReference type="Gene3D" id="3.30.470.20">
    <property type="entry name" value="ATP-grasp fold, B domain"/>
    <property type="match status" value="1"/>
</dbReference>
<keyword evidence="3" id="KW-1185">Reference proteome</keyword>
<feature type="chain" id="PRO_5047436071" description="ATP-grasp enzyme" evidence="1">
    <location>
        <begin position="33"/>
        <end position="454"/>
    </location>
</feature>
<feature type="signal peptide" evidence="1">
    <location>
        <begin position="1"/>
        <end position="32"/>
    </location>
</feature>
<evidence type="ECO:0000313" key="3">
    <source>
        <dbReference type="Proteomes" id="UP001501612"/>
    </source>
</evidence>
<dbReference type="EMBL" id="BAAAMY010000001">
    <property type="protein sequence ID" value="GAA1904412.1"/>
    <property type="molecule type" value="Genomic_DNA"/>
</dbReference>